<proteinExistence type="predicted"/>
<keyword evidence="2" id="KW-0121">Carboxypeptidase</keyword>
<sequence>MTSSQAAFQAYMHDNSPALTITKNAGGKAIVTNTNSTLVLVNKKRELDSTYTPKDLVVAKVTFSFSGTSPKQQLRAIAAQALEKLFAGAEKDNIKLAAVSGYRSYASQKSIFDNYARKNGEDEANTFSAHPGQSEHQTGLAMDVSSASVNYNLDESFGESKEGKWLAAHAADYGFIIRYEQGKEGLTGYMYEPWHIRYVGVVVAQQVKKNNETLEQFLAKF</sequence>
<dbReference type="OrthoDB" id="9792074at2"/>
<dbReference type="InterPro" id="IPR058193">
    <property type="entry name" value="VanY/YodJ_core_dom"/>
</dbReference>
<gene>
    <name evidence="2" type="ORF">EJC50_08585</name>
</gene>
<dbReference type="KEGG" id="palb:EJC50_08585"/>
<evidence type="ECO:0000313" key="3">
    <source>
        <dbReference type="Proteomes" id="UP000272528"/>
    </source>
</evidence>
<dbReference type="EMBL" id="CP034437">
    <property type="protein sequence ID" value="AZN43603.1"/>
    <property type="molecule type" value="Genomic_DNA"/>
</dbReference>
<dbReference type="PANTHER" id="PTHR34385:SF1">
    <property type="entry name" value="PEPTIDOGLYCAN L-ALANYL-D-GLUTAMATE ENDOPEPTIDASE CWLK"/>
    <property type="match status" value="1"/>
</dbReference>
<name>A0A3Q8XA84_9BACL</name>
<dbReference type="AlphaFoldDB" id="A0A3Q8XA84"/>
<dbReference type="GO" id="GO:0004180">
    <property type="term" value="F:carboxypeptidase activity"/>
    <property type="evidence" value="ECO:0007669"/>
    <property type="project" value="UniProtKB-KW"/>
</dbReference>
<dbReference type="Gene3D" id="3.30.1380.10">
    <property type="match status" value="1"/>
</dbReference>
<dbReference type="InterPro" id="IPR052179">
    <property type="entry name" value="DD-CPase-like"/>
</dbReference>
<dbReference type="PANTHER" id="PTHR34385">
    <property type="entry name" value="D-ALANYL-D-ALANINE CARBOXYPEPTIDASE"/>
    <property type="match status" value="1"/>
</dbReference>
<evidence type="ECO:0000313" key="2">
    <source>
        <dbReference type="EMBL" id="AZN43603.1"/>
    </source>
</evidence>
<dbReference type="Pfam" id="PF02557">
    <property type="entry name" value="VanY"/>
    <property type="match status" value="1"/>
</dbReference>
<keyword evidence="2" id="KW-0645">Protease</keyword>
<protein>
    <submittedName>
        <fullName evidence="2">D-alanyl-D-alanine carboxypeptidase family protein</fullName>
    </submittedName>
</protein>
<dbReference type="SUPFAM" id="SSF55166">
    <property type="entry name" value="Hedgehog/DD-peptidase"/>
    <property type="match status" value="1"/>
</dbReference>
<dbReference type="InterPro" id="IPR003709">
    <property type="entry name" value="VanY-like_core_dom"/>
</dbReference>
<keyword evidence="2" id="KW-0378">Hydrolase</keyword>
<evidence type="ECO:0000259" key="1">
    <source>
        <dbReference type="Pfam" id="PF02557"/>
    </source>
</evidence>
<dbReference type="InterPro" id="IPR009045">
    <property type="entry name" value="Zn_M74/Hedgehog-like"/>
</dbReference>
<dbReference type="Proteomes" id="UP000272528">
    <property type="component" value="Chromosome"/>
</dbReference>
<accession>A0A3Q8XA84</accession>
<keyword evidence="3" id="KW-1185">Reference proteome</keyword>
<reference evidence="3" key="1">
    <citation type="submission" date="2018-12" db="EMBL/GenBank/DDBJ databases">
        <title>Genome sequence of Peanibacillus sp.</title>
        <authorList>
            <person name="Subramani G."/>
            <person name="Srinivasan S."/>
            <person name="Kim M.K."/>
        </authorList>
    </citation>
    <scope>NUCLEOTIDE SEQUENCE [LARGE SCALE GENOMIC DNA]</scope>
    <source>
        <strain evidence="3">18JY67-1</strain>
    </source>
</reference>
<organism evidence="2 3">
    <name type="scientific">Paenibacillus albus</name>
    <dbReference type="NCBI Taxonomy" id="2495582"/>
    <lineage>
        <taxon>Bacteria</taxon>
        <taxon>Bacillati</taxon>
        <taxon>Bacillota</taxon>
        <taxon>Bacilli</taxon>
        <taxon>Bacillales</taxon>
        <taxon>Paenibacillaceae</taxon>
        <taxon>Paenibacillus</taxon>
    </lineage>
</organism>
<dbReference type="CDD" id="cd14852">
    <property type="entry name" value="LD-carboxypeptidase"/>
    <property type="match status" value="1"/>
</dbReference>
<feature type="domain" description="D-alanyl-D-alanine carboxypeptidase-like core" evidence="1">
    <location>
        <begin position="72"/>
        <end position="200"/>
    </location>
</feature>
<dbReference type="GO" id="GO:0006508">
    <property type="term" value="P:proteolysis"/>
    <property type="evidence" value="ECO:0007669"/>
    <property type="project" value="InterPro"/>
</dbReference>